<evidence type="ECO:0000313" key="1">
    <source>
        <dbReference type="EMBL" id="PWR22772.1"/>
    </source>
</evidence>
<dbReference type="OrthoDB" id="9798569at2"/>
<organism evidence="1 2">
    <name type="scientific">Zavarzinia aquatilis</name>
    <dbReference type="NCBI Taxonomy" id="2211142"/>
    <lineage>
        <taxon>Bacteria</taxon>
        <taxon>Pseudomonadati</taxon>
        <taxon>Pseudomonadota</taxon>
        <taxon>Alphaproteobacteria</taxon>
        <taxon>Rhodospirillales</taxon>
        <taxon>Zavarziniaceae</taxon>
        <taxon>Zavarzinia</taxon>
    </lineage>
</organism>
<dbReference type="AlphaFoldDB" id="A0A317E8B5"/>
<evidence type="ECO:0000313" key="2">
    <source>
        <dbReference type="Proteomes" id="UP000245461"/>
    </source>
</evidence>
<protein>
    <recommendedName>
        <fullName evidence="3">DUF2336 domain-containing protein</fullName>
    </recommendedName>
</protein>
<gene>
    <name evidence="1" type="ORF">DKG74_10075</name>
</gene>
<dbReference type="InterPro" id="IPR019285">
    <property type="entry name" value="DUF2336"/>
</dbReference>
<dbReference type="InterPro" id="IPR014598">
    <property type="entry name" value="UCP035865"/>
</dbReference>
<reference evidence="1 2" key="1">
    <citation type="submission" date="2018-05" db="EMBL/GenBank/DDBJ databases">
        <title>Zavarzinia sp. HR-AS.</title>
        <authorList>
            <person name="Lee Y."/>
            <person name="Jeon C.O."/>
        </authorList>
    </citation>
    <scope>NUCLEOTIDE SEQUENCE [LARGE SCALE GENOMIC DNA]</scope>
    <source>
        <strain evidence="1 2">HR-AS</strain>
    </source>
</reference>
<dbReference type="EMBL" id="QGLE01000005">
    <property type="protein sequence ID" value="PWR22772.1"/>
    <property type="molecule type" value="Genomic_DNA"/>
</dbReference>
<dbReference type="PIRSF" id="PIRSF035865">
    <property type="entry name" value="UCP035865"/>
    <property type="match status" value="1"/>
</dbReference>
<dbReference type="Pfam" id="PF10098">
    <property type="entry name" value="DUF2336"/>
    <property type="match status" value="1"/>
</dbReference>
<accession>A0A317E8B5</accession>
<comment type="caution">
    <text evidence="1">The sequence shown here is derived from an EMBL/GenBank/DDBJ whole genome shotgun (WGS) entry which is preliminary data.</text>
</comment>
<proteinExistence type="predicted"/>
<sequence length="398" mass="42027">MRHAAALDLRRVRGSSPVQRGVSVLTEQILTISDLQALLADPSADNQAAAAAKVARAWREGTLDPHAREAAETLFRTIVRRATVTVRAALAEAMKDADTLPHDIAIKLASDVDHVALPVLEASSVLTDEDLAGLVRMVSAAGMSAIAGRPSVSEKVSDALIERGDEGAIARLMGNAAAAISESALETVAERHGRSPRVAGPMAGRVGLPVRVATKLMSVVAEQLRRHLLGREAIDPDLLADLILQSRERATLVLAHGVGPDLEGFIADLNRSGRLTPTLVMRSLLTGDYLFFETALAIRAGIPAANASMLVRDPGGSGLAKLFAVAGMPESQLALARVALFAAEETELRDAPDARSHYRSLVIERILTGFGDRVDTASVDYMITKIGYGAPAATVATR</sequence>
<name>A0A317E8B5_9PROT</name>
<dbReference type="Proteomes" id="UP000245461">
    <property type="component" value="Unassembled WGS sequence"/>
</dbReference>
<evidence type="ECO:0008006" key="3">
    <source>
        <dbReference type="Google" id="ProtNLM"/>
    </source>
</evidence>
<keyword evidence="2" id="KW-1185">Reference proteome</keyword>